<dbReference type="EMBL" id="MTYJ01000193">
    <property type="protein sequence ID" value="OWA50481.1"/>
    <property type="molecule type" value="Genomic_DNA"/>
</dbReference>
<comment type="caution">
    <text evidence="1">The sequence shown here is derived from an EMBL/GenBank/DDBJ whole genome shotgun (WGS) entry which is preliminary data.</text>
</comment>
<organism evidence="1 2">
    <name type="scientific">Hypsibius exemplaris</name>
    <name type="common">Freshwater tardigrade</name>
    <dbReference type="NCBI Taxonomy" id="2072580"/>
    <lineage>
        <taxon>Eukaryota</taxon>
        <taxon>Metazoa</taxon>
        <taxon>Ecdysozoa</taxon>
        <taxon>Tardigrada</taxon>
        <taxon>Eutardigrada</taxon>
        <taxon>Parachela</taxon>
        <taxon>Hypsibioidea</taxon>
        <taxon>Hypsibiidae</taxon>
        <taxon>Hypsibius</taxon>
    </lineage>
</organism>
<dbReference type="Proteomes" id="UP000192578">
    <property type="component" value="Unassembled WGS sequence"/>
</dbReference>
<reference evidence="2" key="1">
    <citation type="submission" date="2017-01" db="EMBL/GenBank/DDBJ databases">
        <title>Comparative genomics of anhydrobiosis in the tardigrade Hypsibius dujardini.</title>
        <authorList>
            <person name="Yoshida Y."/>
            <person name="Koutsovoulos G."/>
            <person name="Laetsch D."/>
            <person name="Stevens L."/>
            <person name="Kumar S."/>
            <person name="Horikawa D."/>
            <person name="Ishino K."/>
            <person name="Komine S."/>
            <person name="Tomita M."/>
            <person name="Blaxter M."/>
            <person name="Arakawa K."/>
        </authorList>
    </citation>
    <scope>NUCLEOTIDE SEQUENCE [LARGE SCALE GENOMIC DNA]</scope>
    <source>
        <strain evidence="2">Z151</strain>
    </source>
</reference>
<protein>
    <submittedName>
        <fullName evidence="1">Uncharacterized protein</fullName>
    </submittedName>
</protein>
<keyword evidence="2" id="KW-1185">Reference proteome</keyword>
<feature type="non-terminal residue" evidence="1">
    <location>
        <position position="1"/>
    </location>
</feature>
<name>A0A9X6RKA7_HYPEX</name>
<sequence>AAAQETTSALGTSTVTGSISCPLLVPHFARPCPFNTSSIRSRRTSRILPPGHQRQLLLGRSCGQWIASESSLHHYRRHPSATCTHSSRVGGRVVQPIESGALVVLTGGLSAPSAPLRSAPPRRTLLPNLEGNVFFQPVDDRARRTASWLEWSANACPNLVVGSAGGAWSGWSATVSVALLGGKIVPECEMPLQKVLS</sequence>
<dbReference type="AlphaFoldDB" id="A0A9X6RKA7"/>
<accession>A0A9X6RKA7</accession>
<proteinExistence type="predicted"/>
<evidence type="ECO:0000313" key="2">
    <source>
        <dbReference type="Proteomes" id="UP000192578"/>
    </source>
</evidence>
<evidence type="ECO:0000313" key="1">
    <source>
        <dbReference type="EMBL" id="OWA50481.1"/>
    </source>
</evidence>
<gene>
    <name evidence="1" type="ORF">BV898_14995</name>
</gene>